<dbReference type="EMBL" id="JAODUO010000960">
    <property type="protein sequence ID" value="KAK2172449.1"/>
    <property type="molecule type" value="Genomic_DNA"/>
</dbReference>
<feature type="region of interest" description="Disordered" evidence="3">
    <location>
        <begin position="20"/>
        <end position="55"/>
    </location>
</feature>
<dbReference type="GO" id="GO:0009968">
    <property type="term" value="P:negative regulation of signal transduction"/>
    <property type="evidence" value="ECO:0007669"/>
    <property type="project" value="UniProtKB-KW"/>
</dbReference>
<evidence type="ECO:0000256" key="2">
    <source>
        <dbReference type="ARBA" id="ARBA00022700"/>
    </source>
</evidence>
<evidence type="ECO:0008006" key="7">
    <source>
        <dbReference type="Google" id="ProtNLM"/>
    </source>
</evidence>
<evidence type="ECO:0000256" key="4">
    <source>
        <dbReference type="SAM" id="Phobius"/>
    </source>
</evidence>
<dbReference type="PANTHER" id="PTHR21029">
    <property type="entry name" value="R-SEVEN BINDING PROTEIN (R7BP) HOMOLOG"/>
    <property type="match status" value="1"/>
</dbReference>
<keyword evidence="4" id="KW-1133">Transmembrane helix</keyword>
<feature type="transmembrane region" description="Helical" evidence="4">
    <location>
        <begin position="297"/>
        <end position="322"/>
    </location>
</feature>
<sequence length="323" mass="36174">MKASIARRCDVRVRPFEPAAQDHAIEQMRPERRQGKNVTDNGDRTAAGDSDGVAGTTATATRQMSSTCVVETSTQPLASKHDCLKCLEELNRETALYSSIVVALGCTFDSDLLRLQLKNSRRRAYELAKQLKGHLLPHLRGNSSGREDLQQYEKLWITFISCLELVLTLLTRTLTLTRQFPLGAGRLHSLVNTGLTEPLTRHRFTHTVHGDTADVCSDATVQPADWENRLLRRDIRDMRDMLREMIETVDVQPWTIEPRIDASKFECKSLYSCSETSSTAEEVVSVEPDDHHRRRKCACLVSLVLLTVLVFATVLGACIALLA</sequence>
<feature type="compositionally biased region" description="Basic and acidic residues" evidence="3">
    <location>
        <begin position="23"/>
        <end position="34"/>
    </location>
</feature>
<dbReference type="AlphaFoldDB" id="A0AAD9NMD2"/>
<evidence type="ECO:0000313" key="5">
    <source>
        <dbReference type="EMBL" id="KAK2172449.1"/>
    </source>
</evidence>
<reference evidence="5" key="1">
    <citation type="journal article" date="2023" name="Mol. Biol. Evol.">
        <title>Third-Generation Sequencing Reveals the Adaptive Role of the Epigenome in Three Deep-Sea Polychaetes.</title>
        <authorList>
            <person name="Perez M."/>
            <person name="Aroh O."/>
            <person name="Sun Y."/>
            <person name="Lan Y."/>
            <person name="Juniper S.K."/>
            <person name="Young C.R."/>
            <person name="Angers B."/>
            <person name="Qian P.Y."/>
        </authorList>
    </citation>
    <scope>NUCLEOTIDE SEQUENCE</scope>
    <source>
        <strain evidence="5">R07B-5</strain>
    </source>
</reference>
<keyword evidence="2" id="KW-0734">Signal transduction inhibitor</keyword>
<evidence type="ECO:0000256" key="1">
    <source>
        <dbReference type="ARBA" id="ARBA00007457"/>
    </source>
</evidence>
<protein>
    <recommendedName>
        <fullName evidence="7">Regulator of G-protein signaling 9-binding protein</fullName>
    </recommendedName>
</protein>
<name>A0AAD9NMD2_RIDPI</name>
<proteinExistence type="inferred from homology"/>
<gene>
    <name evidence="5" type="ORF">NP493_960g01034</name>
</gene>
<keyword evidence="4" id="KW-0472">Membrane</keyword>
<keyword evidence="4" id="KW-0812">Transmembrane</keyword>
<comment type="similarity">
    <text evidence="1">Belongs to the RGS7BP/RGS9BP family.</text>
</comment>
<accession>A0AAD9NMD2</accession>
<organism evidence="5 6">
    <name type="scientific">Ridgeia piscesae</name>
    <name type="common">Tubeworm</name>
    <dbReference type="NCBI Taxonomy" id="27915"/>
    <lineage>
        <taxon>Eukaryota</taxon>
        <taxon>Metazoa</taxon>
        <taxon>Spiralia</taxon>
        <taxon>Lophotrochozoa</taxon>
        <taxon>Annelida</taxon>
        <taxon>Polychaeta</taxon>
        <taxon>Sedentaria</taxon>
        <taxon>Canalipalpata</taxon>
        <taxon>Sabellida</taxon>
        <taxon>Siboglinidae</taxon>
        <taxon>Ridgeia</taxon>
    </lineage>
</organism>
<keyword evidence="6" id="KW-1185">Reference proteome</keyword>
<comment type="caution">
    <text evidence="5">The sequence shown here is derived from an EMBL/GenBank/DDBJ whole genome shotgun (WGS) entry which is preliminary data.</text>
</comment>
<evidence type="ECO:0000256" key="3">
    <source>
        <dbReference type="SAM" id="MobiDB-lite"/>
    </source>
</evidence>
<evidence type="ECO:0000313" key="6">
    <source>
        <dbReference type="Proteomes" id="UP001209878"/>
    </source>
</evidence>
<dbReference type="InterPro" id="IPR026512">
    <property type="entry name" value="RGS7BP/RGS9BP"/>
</dbReference>
<dbReference type="Proteomes" id="UP001209878">
    <property type="component" value="Unassembled WGS sequence"/>
</dbReference>